<dbReference type="Proteomes" id="UP000823872">
    <property type="component" value="Chromosome X"/>
</dbReference>
<evidence type="ECO:0000313" key="10">
    <source>
        <dbReference type="Ensembl" id="ENSFCTP00005002034.1"/>
    </source>
</evidence>
<dbReference type="InterPro" id="IPR036388">
    <property type="entry name" value="WH-like_DNA-bd_sf"/>
</dbReference>
<dbReference type="PROSITE" id="PS01256">
    <property type="entry name" value="CULLIN_1"/>
    <property type="match status" value="1"/>
</dbReference>
<dbReference type="InterPro" id="IPR016158">
    <property type="entry name" value="Cullin_homology"/>
</dbReference>
<evidence type="ECO:0000256" key="6">
    <source>
        <dbReference type="PROSITE-ProRule" id="PRU00330"/>
    </source>
</evidence>
<evidence type="ECO:0000259" key="9">
    <source>
        <dbReference type="PROSITE" id="PS50069"/>
    </source>
</evidence>
<dbReference type="Gene3D" id="3.30.230.130">
    <property type="entry name" value="Cullin, Chain C, Domain 2"/>
    <property type="match status" value="1"/>
</dbReference>
<accession>A0ABI7VV24</accession>
<dbReference type="InterPro" id="IPR036317">
    <property type="entry name" value="Cullin_homology_sf"/>
</dbReference>
<keyword evidence="4" id="KW-0833">Ubl conjugation pathway</keyword>
<evidence type="ECO:0000256" key="2">
    <source>
        <dbReference type="ARBA" id="ARBA00006019"/>
    </source>
</evidence>
<dbReference type="PANTHER" id="PTHR11932">
    <property type="entry name" value="CULLIN"/>
    <property type="match status" value="1"/>
</dbReference>
<sequence length="934" mass="106801">MKSVCPVTSGFSSPNPSAAAAAQEVRSATDGNTSTTPPTSAKKRKLNSSSSSGSNSSNEREDFDSTSSSSTPPLQPRDSASPSTSSFCLGVSVATSSHVPIQKKLRFEDTLEFVGFDAKMAEESSSSSSSSSPTAATSQQQQLKNKSILISSVASVHHANGLAKSSTTTSSFANSKPGSAKKLVIKNFKDKPKLPENYTDETWQKLKEAVEAIQNSTSIKYNLEELYQEGPQEMQILCMLVWIILRKFILRCSSSQKDKKIKGAVENLCSYKISANLYKQLRQICEDHIKAQIHQFREDSLDSVLFLKKIDRCWQNHCRQMIMIRSIFLFLDRTYVLQNSMLPSIWDMGLELFRAHIISDQKVQNKTIDGILLLIERERNGEAIDRSLLRSLLSMLSDLQIYQDSFEQRFLEETNRLYAAEGQKLMQEREVPEYLHHVNKRLEEEADRLITYLDQTTQKSLIATVEKQLLGEHLTAILQKGLNNLLDENRIQDLSLLYQLFSRVRGGVQVLLQQWIEYIKAFGSTIVINPEKDKTMVQELLDFKDKVDHIIDICFLKNEKFINAMKEAFETFINKRPNKPAELIAKYVDSKLRAGNKEATDEELEKMLDKIMIIFRFIYGKDVFEAFYKKDLAKRLLVGKSASVDAEKSMLSKLKHECGAAFTSKLEGMFKDMELSKDIMIQFKQYMQNQNVPGNIELTVNILTMGYWPTYVPMEVHLPPEMVKLQEIFKTFYLGKHSGRKLQWQSTLGHCVLKAEFKEGKKELQVSLFQTLVLLMFNEGEEFSLEEIKQATGIEDGELRRTLQSLACGKARVLAKNPKGKDIEDGDKFICNDDFKHKLFRIKINQIQMKETVEEQASTTERVFQDRQYQIDAAIVRIMKMRKTLSHNLLVSEVYNQLKFPVKPADLKKRIESLIDRDYMERDKENPNQYNYIA</sequence>
<dbReference type="Gene3D" id="1.20.1310.10">
    <property type="entry name" value="Cullin Repeats"/>
    <property type="match status" value="5"/>
</dbReference>
<protein>
    <recommendedName>
        <fullName evidence="9">Cullin family profile domain-containing protein</fullName>
    </recommendedName>
</protein>
<organism evidence="10 11">
    <name type="scientific">Felis catus</name>
    <name type="common">Cat</name>
    <name type="synonym">Felis silvestris catus</name>
    <dbReference type="NCBI Taxonomy" id="9685"/>
    <lineage>
        <taxon>Eukaryota</taxon>
        <taxon>Metazoa</taxon>
        <taxon>Chordata</taxon>
        <taxon>Craniata</taxon>
        <taxon>Vertebrata</taxon>
        <taxon>Euteleostomi</taxon>
        <taxon>Mammalia</taxon>
        <taxon>Eutheria</taxon>
        <taxon>Laurasiatheria</taxon>
        <taxon>Carnivora</taxon>
        <taxon>Feliformia</taxon>
        <taxon>Felidae</taxon>
        <taxon>Felinae</taxon>
        <taxon>Felis</taxon>
    </lineage>
</organism>
<evidence type="ECO:0000313" key="11">
    <source>
        <dbReference type="Proteomes" id="UP000823872"/>
    </source>
</evidence>
<evidence type="ECO:0000256" key="1">
    <source>
        <dbReference type="ARBA" id="ARBA00004906"/>
    </source>
</evidence>
<dbReference type="SMART" id="SM00182">
    <property type="entry name" value="CULLIN"/>
    <property type="match status" value="1"/>
</dbReference>
<dbReference type="Pfam" id="PF10557">
    <property type="entry name" value="Cullin_Nedd8"/>
    <property type="match status" value="1"/>
</dbReference>
<dbReference type="PROSITE" id="PS50069">
    <property type="entry name" value="CULLIN_2"/>
    <property type="match status" value="1"/>
</dbReference>
<evidence type="ECO:0000256" key="5">
    <source>
        <dbReference type="ARBA" id="ARBA00022843"/>
    </source>
</evidence>
<feature type="region of interest" description="Disordered" evidence="8">
    <location>
        <begin position="1"/>
        <end position="86"/>
    </location>
</feature>
<dbReference type="InterPro" id="IPR016157">
    <property type="entry name" value="Cullin_CS"/>
</dbReference>
<feature type="compositionally biased region" description="Polar residues" evidence="8">
    <location>
        <begin position="133"/>
        <end position="142"/>
    </location>
</feature>
<dbReference type="Ensembl" id="ENSFCTT00005003439.1">
    <property type="protein sequence ID" value="ENSFCTP00005002034.1"/>
    <property type="gene ID" value="ENSFCTG00005001345.1"/>
</dbReference>
<dbReference type="Gene3D" id="1.10.10.10">
    <property type="entry name" value="Winged helix-like DNA-binding domain superfamily/Winged helix DNA-binding domain"/>
    <property type="match status" value="1"/>
</dbReference>
<dbReference type="InterPro" id="IPR045093">
    <property type="entry name" value="Cullin"/>
</dbReference>
<dbReference type="SUPFAM" id="SSF74788">
    <property type="entry name" value="Cullin repeat-like"/>
    <property type="match status" value="1"/>
</dbReference>
<reference evidence="10 11" key="1">
    <citation type="submission" date="2021-02" db="EMBL/GenBank/DDBJ databases">
        <title>Safari Cat Assemblies.</title>
        <authorList>
            <person name="Bredemeyer K.R."/>
            <person name="Murphy W.J."/>
        </authorList>
    </citation>
    <scope>NUCLEOTIDE SEQUENCE [LARGE SCALE GENOMIC DNA]</scope>
</reference>
<dbReference type="InterPro" id="IPR059120">
    <property type="entry name" value="Cullin-like_AB"/>
</dbReference>
<dbReference type="SUPFAM" id="SSF75632">
    <property type="entry name" value="Cullin homology domain"/>
    <property type="match status" value="1"/>
</dbReference>
<feature type="compositionally biased region" description="Low complexity" evidence="8">
    <location>
        <begin position="47"/>
        <end position="57"/>
    </location>
</feature>
<evidence type="ECO:0000256" key="7">
    <source>
        <dbReference type="RuleBase" id="RU003829"/>
    </source>
</evidence>
<dbReference type="InterPro" id="IPR001373">
    <property type="entry name" value="Cullin_N"/>
</dbReference>
<evidence type="ECO:0000256" key="8">
    <source>
        <dbReference type="SAM" id="MobiDB-lite"/>
    </source>
</evidence>
<feature type="region of interest" description="Disordered" evidence="8">
    <location>
        <begin position="123"/>
        <end position="142"/>
    </location>
</feature>
<dbReference type="SMART" id="SM00884">
    <property type="entry name" value="Cullin_Nedd8"/>
    <property type="match status" value="1"/>
</dbReference>
<gene>
    <name evidence="10" type="primary">CUL4B</name>
</gene>
<dbReference type="GeneTree" id="ENSGT00940000155339"/>
<proteinExistence type="inferred from homology"/>
<keyword evidence="11" id="KW-1185">Reference proteome</keyword>
<feature type="compositionally biased region" description="Polar residues" evidence="8">
    <location>
        <begin position="29"/>
        <end position="39"/>
    </location>
</feature>
<feature type="domain" description="Cullin family profile" evidence="9">
    <location>
        <begin position="579"/>
        <end position="807"/>
    </location>
</feature>
<dbReference type="InterPro" id="IPR019559">
    <property type="entry name" value="Cullin_neddylation_domain"/>
</dbReference>
<keyword evidence="5" id="KW-0832">Ubl conjugation</keyword>
<reference evidence="10" key="3">
    <citation type="submission" date="2025-09" db="UniProtKB">
        <authorList>
            <consortium name="Ensembl"/>
        </authorList>
    </citation>
    <scope>IDENTIFICATION</scope>
    <source>
        <strain evidence="10">breed Abyssinian</strain>
    </source>
</reference>
<evidence type="ECO:0000256" key="3">
    <source>
        <dbReference type="ARBA" id="ARBA00022499"/>
    </source>
</evidence>
<reference evidence="10" key="2">
    <citation type="submission" date="2025-08" db="UniProtKB">
        <authorList>
            <consortium name="Ensembl"/>
        </authorList>
    </citation>
    <scope>IDENTIFICATION</scope>
    <source>
        <strain evidence="10">breed Abyssinian</strain>
    </source>
</reference>
<evidence type="ECO:0000256" key="4">
    <source>
        <dbReference type="ARBA" id="ARBA00022786"/>
    </source>
</evidence>
<dbReference type="InterPro" id="IPR016159">
    <property type="entry name" value="Cullin_repeat-like_dom_sf"/>
</dbReference>
<dbReference type="Pfam" id="PF00888">
    <property type="entry name" value="Cullin"/>
    <property type="match status" value="1"/>
</dbReference>
<dbReference type="SUPFAM" id="SSF46785">
    <property type="entry name" value="Winged helix' DNA-binding domain"/>
    <property type="match status" value="1"/>
</dbReference>
<comment type="similarity">
    <text evidence="2 6 7">Belongs to the cullin family.</text>
</comment>
<keyword evidence="3" id="KW-1017">Isopeptide bond</keyword>
<dbReference type="InterPro" id="IPR036390">
    <property type="entry name" value="WH_DNA-bd_sf"/>
</dbReference>
<comment type="pathway">
    <text evidence="1">Protein modification; protein ubiquitination.</text>
</comment>
<dbReference type="Pfam" id="PF26557">
    <property type="entry name" value="Cullin_AB"/>
    <property type="match status" value="1"/>
</dbReference>
<name>A0ABI7VV24_FELCA</name>